<comment type="similarity">
    <text evidence="1">Belongs to the short-chain dehydrogenases/reductases (SDR) family.</text>
</comment>
<evidence type="ECO:0000256" key="1">
    <source>
        <dbReference type="ARBA" id="ARBA00006484"/>
    </source>
</evidence>
<gene>
    <name evidence="3" type="ORF">QJS10_CPA08g01423</name>
</gene>
<dbReference type="FunFam" id="3.40.50.720:FF:000084">
    <property type="entry name" value="Short-chain dehydrogenase reductase"/>
    <property type="match status" value="1"/>
</dbReference>
<name>A0AAV9ED82_ACOCL</name>
<dbReference type="PANTHER" id="PTHR43180:SF30">
    <property type="entry name" value="MOMILACTONE A SYNTHASE"/>
    <property type="match status" value="1"/>
</dbReference>
<evidence type="ECO:0000256" key="2">
    <source>
        <dbReference type="ARBA" id="ARBA00023002"/>
    </source>
</evidence>
<dbReference type="Pfam" id="PF13561">
    <property type="entry name" value="adh_short_C2"/>
    <property type="match status" value="1"/>
</dbReference>
<dbReference type="PRINTS" id="PR00080">
    <property type="entry name" value="SDRFAMILY"/>
</dbReference>
<dbReference type="InterPro" id="IPR002347">
    <property type="entry name" value="SDR_fam"/>
</dbReference>
<dbReference type="PRINTS" id="PR00081">
    <property type="entry name" value="GDHRDH"/>
</dbReference>
<dbReference type="GO" id="GO:0016491">
    <property type="term" value="F:oxidoreductase activity"/>
    <property type="evidence" value="ECO:0007669"/>
    <property type="project" value="UniProtKB-KW"/>
</dbReference>
<keyword evidence="2" id="KW-0560">Oxidoreductase</keyword>
<dbReference type="Gene3D" id="3.40.50.720">
    <property type="entry name" value="NAD(P)-binding Rossmann-like Domain"/>
    <property type="match status" value="1"/>
</dbReference>
<dbReference type="NCBIfam" id="NF005559">
    <property type="entry name" value="PRK07231.1"/>
    <property type="match status" value="1"/>
</dbReference>
<protein>
    <submittedName>
        <fullName evidence="3">Momilactone A synthase</fullName>
    </submittedName>
</protein>
<dbReference type="PANTHER" id="PTHR43180">
    <property type="entry name" value="3-OXOACYL-(ACYL-CARRIER-PROTEIN) REDUCTASE (AFU_ORTHOLOGUE AFUA_6G11210)"/>
    <property type="match status" value="1"/>
</dbReference>
<evidence type="ECO:0000313" key="3">
    <source>
        <dbReference type="EMBL" id="KAK1311157.1"/>
    </source>
</evidence>
<proteinExistence type="inferred from homology"/>
<sequence>MSSLTALSTAMKRLEGKVAIITGGASGIGECTARLFSNHGAKVVIADVQDDLGRAVCESIGPDSAHYVHCNVTKEPDVRDAVDEAVAKHGRLDIMFNNAGVIDKPKPSITDVERGDFARVLDTNVVGPFLGVKHAARAMIRARRGGCIVSTASTASVLGGSATCAYTSAKHAVVGLTKDAAAELGRYGIRVNCVSPFGVATPLASAFVGIGAEEIEELMSAHANLQGVGGPLKAADIAEAVLYLASDEARYVSGLNLVVDGGFTVIGMNLRSASNT</sequence>
<reference evidence="3" key="1">
    <citation type="journal article" date="2023" name="Nat. Commun.">
        <title>Diploid and tetraploid genomes of Acorus and the evolution of monocots.</title>
        <authorList>
            <person name="Ma L."/>
            <person name="Liu K.W."/>
            <person name="Li Z."/>
            <person name="Hsiao Y.Y."/>
            <person name="Qi Y."/>
            <person name="Fu T."/>
            <person name="Tang G.D."/>
            <person name="Zhang D."/>
            <person name="Sun W.H."/>
            <person name="Liu D.K."/>
            <person name="Li Y."/>
            <person name="Chen G.Z."/>
            <person name="Liu X.D."/>
            <person name="Liao X.Y."/>
            <person name="Jiang Y.T."/>
            <person name="Yu X."/>
            <person name="Hao Y."/>
            <person name="Huang J."/>
            <person name="Zhao X.W."/>
            <person name="Ke S."/>
            <person name="Chen Y.Y."/>
            <person name="Wu W.L."/>
            <person name="Hsu J.L."/>
            <person name="Lin Y.F."/>
            <person name="Huang M.D."/>
            <person name="Li C.Y."/>
            <person name="Huang L."/>
            <person name="Wang Z.W."/>
            <person name="Zhao X."/>
            <person name="Zhong W.Y."/>
            <person name="Peng D.H."/>
            <person name="Ahmad S."/>
            <person name="Lan S."/>
            <person name="Zhang J.S."/>
            <person name="Tsai W.C."/>
            <person name="Van de Peer Y."/>
            <person name="Liu Z.J."/>
        </authorList>
    </citation>
    <scope>NUCLEOTIDE SEQUENCE</scope>
    <source>
        <strain evidence="3">CP</strain>
    </source>
</reference>
<dbReference type="PROSITE" id="PS00061">
    <property type="entry name" value="ADH_SHORT"/>
    <property type="match status" value="1"/>
</dbReference>
<dbReference type="Proteomes" id="UP001180020">
    <property type="component" value="Unassembled WGS sequence"/>
</dbReference>
<organism evidence="3 4">
    <name type="scientific">Acorus calamus</name>
    <name type="common">Sweet flag</name>
    <dbReference type="NCBI Taxonomy" id="4465"/>
    <lineage>
        <taxon>Eukaryota</taxon>
        <taxon>Viridiplantae</taxon>
        <taxon>Streptophyta</taxon>
        <taxon>Embryophyta</taxon>
        <taxon>Tracheophyta</taxon>
        <taxon>Spermatophyta</taxon>
        <taxon>Magnoliopsida</taxon>
        <taxon>Liliopsida</taxon>
        <taxon>Acoraceae</taxon>
        <taxon>Acorus</taxon>
    </lineage>
</organism>
<keyword evidence="4" id="KW-1185">Reference proteome</keyword>
<comment type="caution">
    <text evidence="3">The sequence shown here is derived from an EMBL/GenBank/DDBJ whole genome shotgun (WGS) entry which is preliminary data.</text>
</comment>
<dbReference type="AlphaFoldDB" id="A0AAV9ED82"/>
<dbReference type="SUPFAM" id="SSF51735">
    <property type="entry name" value="NAD(P)-binding Rossmann-fold domains"/>
    <property type="match status" value="1"/>
</dbReference>
<evidence type="ECO:0000313" key="4">
    <source>
        <dbReference type="Proteomes" id="UP001180020"/>
    </source>
</evidence>
<reference evidence="3" key="2">
    <citation type="submission" date="2023-06" db="EMBL/GenBank/DDBJ databases">
        <authorList>
            <person name="Ma L."/>
            <person name="Liu K.-W."/>
            <person name="Li Z."/>
            <person name="Hsiao Y.-Y."/>
            <person name="Qi Y."/>
            <person name="Fu T."/>
            <person name="Tang G."/>
            <person name="Zhang D."/>
            <person name="Sun W.-H."/>
            <person name="Liu D.-K."/>
            <person name="Li Y."/>
            <person name="Chen G.-Z."/>
            <person name="Liu X.-D."/>
            <person name="Liao X.-Y."/>
            <person name="Jiang Y.-T."/>
            <person name="Yu X."/>
            <person name="Hao Y."/>
            <person name="Huang J."/>
            <person name="Zhao X.-W."/>
            <person name="Ke S."/>
            <person name="Chen Y.-Y."/>
            <person name="Wu W.-L."/>
            <person name="Hsu J.-L."/>
            <person name="Lin Y.-F."/>
            <person name="Huang M.-D."/>
            <person name="Li C.-Y."/>
            <person name="Huang L."/>
            <person name="Wang Z.-W."/>
            <person name="Zhao X."/>
            <person name="Zhong W.-Y."/>
            <person name="Peng D.-H."/>
            <person name="Ahmad S."/>
            <person name="Lan S."/>
            <person name="Zhang J.-S."/>
            <person name="Tsai W.-C."/>
            <person name="Van De Peer Y."/>
            <person name="Liu Z.-J."/>
        </authorList>
    </citation>
    <scope>NUCLEOTIDE SEQUENCE</scope>
    <source>
        <strain evidence="3">CP</strain>
        <tissue evidence="3">Leaves</tissue>
    </source>
</reference>
<accession>A0AAV9ED82</accession>
<dbReference type="InterPro" id="IPR020904">
    <property type="entry name" value="Sc_DH/Rdtase_CS"/>
</dbReference>
<dbReference type="InterPro" id="IPR036291">
    <property type="entry name" value="NAD(P)-bd_dom_sf"/>
</dbReference>
<dbReference type="EMBL" id="JAUJYO010000008">
    <property type="protein sequence ID" value="KAK1311157.1"/>
    <property type="molecule type" value="Genomic_DNA"/>
</dbReference>